<evidence type="ECO:0000256" key="4">
    <source>
        <dbReference type="ARBA" id="ARBA00023136"/>
    </source>
</evidence>
<dbReference type="GO" id="GO:0016020">
    <property type="term" value="C:membrane"/>
    <property type="evidence" value="ECO:0007669"/>
    <property type="project" value="UniProtKB-SubCell"/>
</dbReference>
<dbReference type="PANTHER" id="PTHR30429">
    <property type="entry name" value="D-METHIONINE-BINDING LIPOPROTEIN METQ"/>
    <property type="match status" value="1"/>
</dbReference>
<keyword evidence="6 8" id="KW-0449">Lipoprotein</keyword>
<evidence type="ECO:0000256" key="2">
    <source>
        <dbReference type="ARBA" id="ARBA00008973"/>
    </source>
</evidence>
<keyword evidence="3" id="KW-0732">Signal</keyword>
<dbReference type="SUPFAM" id="SSF53850">
    <property type="entry name" value="Periplasmic binding protein-like II"/>
    <property type="match status" value="1"/>
</dbReference>
<dbReference type="Gene3D" id="3.40.190.10">
    <property type="entry name" value="Periplasmic binding protein-like II"/>
    <property type="match status" value="2"/>
</dbReference>
<keyword evidence="9" id="KW-1185">Reference proteome</keyword>
<reference evidence="8 9" key="1">
    <citation type="submission" date="2017-01" db="EMBL/GenBank/DDBJ databases">
        <authorList>
            <person name="Erauso G."/>
        </authorList>
    </citation>
    <scope>NUCLEOTIDE SEQUENCE [LARGE SCALE GENOMIC DNA]</scope>
    <source>
        <strain evidence="8">MESINF1</strain>
    </source>
</reference>
<evidence type="ECO:0000256" key="5">
    <source>
        <dbReference type="ARBA" id="ARBA00023139"/>
    </source>
</evidence>
<dbReference type="PIRSF" id="PIRSF002854">
    <property type="entry name" value="MetQ"/>
    <property type="match status" value="1"/>
</dbReference>
<sequence>MKKVLLVLVVVMAIIVCGATKVKIGVTPIPFVDILEFIRPQLEEAGIELEIVVFSDYVLPNLALSSKELDANFFQHAQYLKSFTAQRGIKGLVPAVNVLIAPMGFYMKKPLEELKKGDKIALMNDPTNETRALLLLHNNGLITLKDPSKADLTVRDIQDNPKGLVLVEMEAGFVPRVFKEDDTVVGAVLNANYALSIGLNSQKDATFVEDSNSPYANFIVVREENLNSQWLATLKQIITRDEVRQFIWDKFEGSIVPTF</sequence>
<feature type="lipid moiety-binding region" description="S-diacylglycerol cysteine" evidence="7">
    <location>
        <position position="17"/>
    </location>
</feature>
<keyword evidence="4" id="KW-0472">Membrane</keyword>
<dbReference type="PANTHER" id="PTHR30429:SF0">
    <property type="entry name" value="METHIONINE-BINDING LIPOPROTEIN METQ"/>
    <property type="match status" value="1"/>
</dbReference>
<evidence type="ECO:0000256" key="1">
    <source>
        <dbReference type="ARBA" id="ARBA00004635"/>
    </source>
</evidence>
<comment type="similarity">
    <text evidence="2">Belongs to the NlpA lipoprotein family.</text>
</comment>
<name>A0A7Z7PQW4_9BACT</name>
<evidence type="ECO:0000256" key="3">
    <source>
        <dbReference type="ARBA" id="ARBA00022729"/>
    </source>
</evidence>
<accession>A0A7Z7PQW4</accession>
<dbReference type="Pfam" id="PF03180">
    <property type="entry name" value="Lipoprotein_9"/>
    <property type="match status" value="1"/>
</dbReference>
<evidence type="ECO:0000256" key="6">
    <source>
        <dbReference type="ARBA" id="ARBA00023288"/>
    </source>
</evidence>
<protein>
    <submittedName>
        <fullName evidence="8">D-methionine-binding lipoprotein MetQ</fullName>
    </submittedName>
</protein>
<evidence type="ECO:0000313" key="8">
    <source>
        <dbReference type="EMBL" id="SSC12168.1"/>
    </source>
</evidence>
<keyword evidence="5" id="KW-0564">Palmitate</keyword>
<comment type="subcellular location">
    <subcellularLocation>
        <location evidence="1">Membrane</location>
        <topology evidence="1">Lipid-anchor</topology>
    </subcellularLocation>
</comment>
<evidence type="ECO:0000256" key="7">
    <source>
        <dbReference type="PIRSR" id="PIRSR002854-1"/>
    </source>
</evidence>
<proteinExistence type="inferred from homology"/>
<evidence type="ECO:0000313" key="9">
    <source>
        <dbReference type="Proteomes" id="UP000250796"/>
    </source>
</evidence>
<dbReference type="AlphaFoldDB" id="A0A7Z7PQW4"/>
<organism evidence="8 9">
    <name type="scientific">Mesotoga infera</name>
    <dbReference type="NCBI Taxonomy" id="1236046"/>
    <lineage>
        <taxon>Bacteria</taxon>
        <taxon>Thermotogati</taxon>
        <taxon>Thermotogota</taxon>
        <taxon>Thermotogae</taxon>
        <taxon>Kosmotogales</taxon>
        <taxon>Kosmotogaceae</taxon>
        <taxon>Mesotoga</taxon>
    </lineage>
</organism>
<dbReference type="KEGG" id="minf:MESINF_0719"/>
<dbReference type="RefSeq" id="WP_169698553.1">
    <property type="nucleotide sequence ID" value="NZ_LS974202.1"/>
</dbReference>
<dbReference type="EMBL" id="LS974202">
    <property type="protein sequence ID" value="SSC12168.1"/>
    <property type="molecule type" value="Genomic_DNA"/>
</dbReference>
<gene>
    <name evidence="8" type="primary">metQ</name>
    <name evidence="8" type="ORF">MESINF_0719</name>
</gene>
<dbReference type="Proteomes" id="UP000250796">
    <property type="component" value="Chromosome MESINF"/>
</dbReference>
<dbReference type="InterPro" id="IPR004872">
    <property type="entry name" value="Lipoprotein_NlpA"/>
</dbReference>